<dbReference type="AlphaFoldDB" id="F9S6P8"/>
<reference evidence="2 3" key="1">
    <citation type="journal article" date="2012" name="Int. J. Syst. Evol. Microbiol.">
        <title>Vibrio caribbeanicus sp. nov., isolated from the marine sponge Scleritoderma cyanea.</title>
        <authorList>
            <person name="Hoffmann M."/>
            <person name="Monday S.R."/>
            <person name="Allard M.W."/>
            <person name="Strain E.A."/>
            <person name="Whittaker P."/>
            <person name="Naum M."/>
            <person name="McCarthy P.J."/>
            <person name="Lopez J.V."/>
            <person name="Fischer M."/>
            <person name="Brown E.W."/>
        </authorList>
    </citation>
    <scope>NUCLEOTIDE SEQUENCE [LARGE SCALE GENOMIC DNA]</scope>
    <source>
        <strain evidence="2 3">ATCC 700023</strain>
    </source>
</reference>
<dbReference type="InterPro" id="IPR050659">
    <property type="entry name" value="Peptidase_M24B"/>
</dbReference>
<evidence type="ECO:0000259" key="1">
    <source>
        <dbReference type="Pfam" id="PF00557"/>
    </source>
</evidence>
<protein>
    <submittedName>
        <fullName evidence="2">Peptidase M24</fullName>
    </submittedName>
</protein>
<evidence type="ECO:0000313" key="2">
    <source>
        <dbReference type="EMBL" id="EGU32598.1"/>
    </source>
</evidence>
<dbReference type="EMBL" id="AFWF01000273">
    <property type="protein sequence ID" value="EGU32598.1"/>
    <property type="molecule type" value="Genomic_DNA"/>
</dbReference>
<dbReference type="PANTHER" id="PTHR46112:SF2">
    <property type="entry name" value="XAA-PRO AMINOPEPTIDASE P-RELATED"/>
    <property type="match status" value="1"/>
</dbReference>
<feature type="domain" description="Peptidase M24" evidence="1">
    <location>
        <begin position="1"/>
        <end position="27"/>
    </location>
</feature>
<evidence type="ECO:0000313" key="3">
    <source>
        <dbReference type="Proteomes" id="UP000004605"/>
    </source>
</evidence>
<dbReference type="InterPro" id="IPR000994">
    <property type="entry name" value="Pept_M24"/>
</dbReference>
<dbReference type="Pfam" id="PF00557">
    <property type="entry name" value="Peptidase_M24"/>
    <property type="match status" value="1"/>
</dbReference>
<keyword evidence="3" id="KW-1185">Reference proteome</keyword>
<name>F9S6P8_9VIBR</name>
<gene>
    <name evidence="2" type="ORF">VII00023_12281</name>
</gene>
<dbReference type="Gene3D" id="3.90.230.10">
    <property type="entry name" value="Creatinase/methionine aminopeptidase superfamily"/>
    <property type="match status" value="1"/>
</dbReference>
<dbReference type="SUPFAM" id="SSF55920">
    <property type="entry name" value="Creatinase/aminopeptidase"/>
    <property type="match status" value="1"/>
</dbReference>
<proteinExistence type="predicted"/>
<comment type="caution">
    <text evidence="2">The sequence shown here is derived from an EMBL/GenBank/DDBJ whole genome shotgun (WGS) entry which is preliminary data.</text>
</comment>
<dbReference type="Proteomes" id="UP000004605">
    <property type="component" value="Unassembled WGS sequence"/>
</dbReference>
<dbReference type="PANTHER" id="PTHR46112">
    <property type="entry name" value="AMINOPEPTIDASE"/>
    <property type="match status" value="1"/>
</dbReference>
<sequence>MVLTIEPGVYLNGIGGARVEDTLVITKTGCKSLTKLPRELRNLNEIQKPEIL</sequence>
<accession>F9S6P8</accession>
<dbReference type="InterPro" id="IPR036005">
    <property type="entry name" value="Creatinase/aminopeptidase-like"/>
</dbReference>
<organism evidence="2 3">
    <name type="scientific">Vibrio ichthyoenteri ATCC 700023</name>
    <dbReference type="NCBI Taxonomy" id="870968"/>
    <lineage>
        <taxon>Bacteria</taxon>
        <taxon>Pseudomonadati</taxon>
        <taxon>Pseudomonadota</taxon>
        <taxon>Gammaproteobacteria</taxon>
        <taxon>Vibrionales</taxon>
        <taxon>Vibrionaceae</taxon>
        <taxon>Vibrio</taxon>
    </lineage>
</organism>